<feature type="region of interest" description="Disordered" evidence="1">
    <location>
        <begin position="1"/>
        <end position="21"/>
    </location>
</feature>
<evidence type="ECO:0000313" key="3">
    <source>
        <dbReference type="Proteomes" id="UP000294604"/>
    </source>
</evidence>
<reference evidence="2 3" key="1">
    <citation type="journal article" date="2019" name="Sci. Rep.">
        <title>Extended insight into the Mycobacterium chelonae-abscessus complex through whole genome sequencing of Mycobacterium salmoniphilum outbreak and Mycobacterium salmoniphilum-like strains.</title>
        <authorList>
            <person name="Behra P.R.K."/>
            <person name="Das S."/>
            <person name="Pettersson B.M.F."/>
            <person name="Shirreff L."/>
            <person name="DuCote T."/>
            <person name="Jacobsson K.G."/>
            <person name="Ennis D.G."/>
            <person name="Kirsebom L.A."/>
        </authorList>
    </citation>
    <scope>NUCLEOTIDE SEQUENCE [LARGE SCALE GENOMIC DNA]</scope>
    <source>
        <strain evidence="2 3">CCUG 60884</strain>
    </source>
</reference>
<feature type="region of interest" description="Disordered" evidence="1">
    <location>
        <begin position="717"/>
        <end position="992"/>
    </location>
</feature>
<feature type="compositionally biased region" description="Polar residues" evidence="1">
    <location>
        <begin position="883"/>
        <end position="901"/>
    </location>
</feature>
<evidence type="ECO:0000313" key="2">
    <source>
        <dbReference type="EMBL" id="TEA08987.1"/>
    </source>
</evidence>
<comment type="caution">
    <text evidence="2">The sequence shown here is derived from an EMBL/GenBank/DDBJ whole genome shotgun (WGS) entry which is preliminary data.</text>
</comment>
<dbReference type="AlphaFoldDB" id="A0A4R8SZE9"/>
<gene>
    <name evidence="2" type="ORF">CCUG60884_00349</name>
</gene>
<protein>
    <submittedName>
        <fullName evidence="2">PE-PPE domain protein</fullName>
    </submittedName>
</protein>
<feature type="compositionally biased region" description="Gly residues" evidence="1">
    <location>
        <begin position="962"/>
        <end position="974"/>
    </location>
</feature>
<feature type="compositionally biased region" description="Polar residues" evidence="1">
    <location>
        <begin position="802"/>
        <end position="814"/>
    </location>
</feature>
<feature type="compositionally biased region" description="Low complexity" evidence="1">
    <location>
        <begin position="729"/>
        <end position="742"/>
    </location>
</feature>
<feature type="compositionally biased region" description="Basic and acidic residues" evidence="1">
    <location>
        <begin position="745"/>
        <end position="778"/>
    </location>
</feature>
<feature type="compositionally biased region" description="Basic and acidic residues" evidence="1">
    <location>
        <begin position="921"/>
        <end position="934"/>
    </location>
</feature>
<evidence type="ECO:0000256" key="1">
    <source>
        <dbReference type="SAM" id="MobiDB-lite"/>
    </source>
</evidence>
<dbReference type="Proteomes" id="UP000294604">
    <property type="component" value="Unassembled WGS sequence"/>
</dbReference>
<sequence>MSGRHSRSSKDVPHRSRKRFPGVTSLGSVSVIAEAPVRLPLPTSRAMLATTALVTATALAVSVAAPTSVNLPRPDFQAAATLAPRAMNLDIQLASMVGMYGVGPVFQALRLAGVGSPDAVLTNAVGLLNNPHLSSAVKTLLDVLNTVSPLEAKVPGFGPAGVYDSVNELGYSLGAFSGLEGVVDTINSPWINWIPGIGAISNNLLTLLNQRRAFILGDGLGGTDTALALRQMITDVESDSALWGDDKHGVTGVVAVLFRNTSRPGGGLMAMVTPISELFGLNLSNPDAGSYTNAGANAGLATKVLNISVTDVGWKYDLLSDAPSTLNPLAWANSVAGVVMPTYLIPDKDKAVPVVANLVGQLLPGLINAGLVTTDPTGGQGLHLLTQGTIIDAVNGPLNSALNAVLGPVFQSILGAEFKFPVEGTSTYVTYDSGNLPLLEPFHMLPRLLGYAGLADITTPVADSFESALTQLVALGYQDVKGTTDANGVMTFTRGMDMAAVQADVFRAPTNINWAQRFEVPQTVFNALIDGFSNNLLSPEKQKLTLFGNSALGDAIYKNALVVSVAHAVRDGLTQLKGIANPMFNQVQTMLKPVADALDVATVQVNKVIDQGRAAVKGLNIDVSKPLFDANRAINESTKSLDNGVLGAVQSAGAHALAARSPAALIALPETLPEPKQLTAGTPDLSSHLLGISGPSKEKQAVVVNADPAPALEKISSAPLSAAKPSVVPDSEPSAQPAAEPAKGTTKEDLKAAPKDDAKDNGRPIKSVVKEGPQDKVDQAAPSLKKQVTDTQNIGSVAVPTMDNTVESAASTKTDGAKSAIAADRSKDPKSKQDNDSGQHRDDAKGKDKPAKPVVKEKLQDKVDKANQSLAGSAKGGIKQTRGAITSTVTNTDESATSTKTDGAKSAAGADEAGSSKGTKTKQDNDSGKHHDDGSTGNSSKVKVKVTAPSDSGGKHRAPDGGSAGSNAGGGSDGSGSHSASGSSGGKHSAGD</sequence>
<proteinExistence type="predicted"/>
<organism evidence="2 3">
    <name type="scientific">Mycobacteroides salmoniphilum</name>
    <dbReference type="NCBI Taxonomy" id="404941"/>
    <lineage>
        <taxon>Bacteria</taxon>
        <taxon>Bacillati</taxon>
        <taxon>Actinomycetota</taxon>
        <taxon>Actinomycetes</taxon>
        <taxon>Mycobacteriales</taxon>
        <taxon>Mycobacteriaceae</taxon>
        <taxon>Mycobacteroides</taxon>
    </lineage>
</organism>
<feature type="compositionally biased region" description="Basic and acidic residues" evidence="1">
    <location>
        <begin position="824"/>
        <end position="865"/>
    </location>
</feature>
<dbReference type="EMBL" id="PECL01000004">
    <property type="protein sequence ID" value="TEA08987.1"/>
    <property type="molecule type" value="Genomic_DNA"/>
</dbReference>
<name>A0A4R8SZE9_9MYCO</name>
<accession>A0A4R8SZE9</accession>